<dbReference type="AlphaFoldDB" id="A0AAV2TST4"/>
<gene>
    <name evidence="2" type="ORF">CDAUBV1_LOCUS14782</name>
</gene>
<sequence length="1150" mass="127880">MHPTSYELSRGSTNTRQQLALHTIRWLAYHLEIASNGPHNPVYTGSRRLSCIAIKGAPISPFLPSDATPETMFMEVKDLLFRCMTDSQYVIRNAVIPHISRLLNQLSLTTVVRLLDTITELFNKQEVTHPETAEGFLNALGLLVKRAMPCTVSTEEEARLYGKHSALSTTTAGSVQLSPVSASTSIMSPDTYESQLLPKIKYLVFNLFDHGHSSVRIGAVHLYITCLKRCPNQVIENALDEIMNEVCAGRGAGLGESDQAPALSANAIESLLSLCQILLKRIGGARLPPSTGDLQNNLIYTYIGHPSLNVRIAACQVYQTLSLMRTSSNSVGGITTWKEGRLQIYRSTCHHLVQQHLTVLTNVLNKDMDGDLTFFQEDGITDRMNSMNQSSSISRVSVSTSRRINGMDPGMNGDVYPKFHSTCEAPTQEPRRGSIYEATSRLSTPGTFGLGHIQLPVFGGKKESPNTLTILERLWMVDEAEKTFPEVARLLRWFDANLTGEMIFTHLVSQPTLMTYASLKMLRSCLDEFCQYEKTVLSEESSSTHGSSSTPPCEVITSRGQIVECLSDGQFLNTKMIRWLFTEDRSSTWLRSCKHYLSSESIPTFITLPAMDCILSTLSLAHMLPSLTQAANSIDSARQQGINKDAKAPLTVDVDSLGEAVQAMVGFVQRLEVILDERHFPSTTASAHLKIGSLHPFSSRNTSSGTSSSEAMKPITSLLIKLITNLEMVLFYYLPPSPNPPRPDAITRRAAGQLLAPMLISFSTWPLALLPPLLRESPDKSEPRILAVRKLLRLIASIVYALPLASAQNKTKMALSKPQANGIQEELDAVSRHQLDLTGIVNSYLAQLETVLQHLAEALGPTQVCRSSCWWWFRALCEHLPYLMQVAPHANPVSLVRRLLDETKKLSDLGTRKPLHTMHQSFMTGPKLSRPRMLWLKAIRYARNEAVKKMKKKQPFAYRWPTVGEILEASQLSSFRSIPRTTSRSLEQEKSTGMDVRRRSSLFPVSPKVGPDEEDSTFDNSEGPTFETRNLAFDYMSDEESTVVLENAESDSASSDEQGISASMEVHKRPSVSGNASRRRKLYNCSNLKPQAIDTPPAFPDIIGLIKRVWPHCQPVTLGTLRNMLSEAEISLIAEEDHILVRPRRASLYR</sequence>
<comment type="caution">
    <text evidence="2">The sequence shown here is derived from an EMBL/GenBank/DDBJ whole genome shotgun (WGS) entry which is preliminary data.</text>
</comment>
<dbReference type="InterPro" id="IPR016024">
    <property type="entry name" value="ARM-type_fold"/>
</dbReference>
<feature type="compositionally biased region" description="Basic and acidic residues" evidence="1">
    <location>
        <begin position="986"/>
        <end position="998"/>
    </location>
</feature>
<dbReference type="EMBL" id="CAXLJL010000623">
    <property type="protein sequence ID" value="CAL5139666.1"/>
    <property type="molecule type" value="Genomic_DNA"/>
</dbReference>
<dbReference type="SUPFAM" id="SSF48371">
    <property type="entry name" value="ARM repeat"/>
    <property type="match status" value="1"/>
</dbReference>
<feature type="region of interest" description="Disordered" evidence="1">
    <location>
        <begin position="979"/>
        <end position="1023"/>
    </location>
</feature>
<evidence type="ECO:0000313" key="2">
    <source>
        <dbReference type="EMBL" id="CAL5139666.1"/>
    </source>
</evidence>
<protein>
    <submittedName>
        <fullName evidence="2">Uncharacterized protein</fullName>
    </submittedName>
</protein>
<proteinExistence type="predicted"/>
<accession>A0AAV2TST4</accession>
<organism evidence="2 3">
    <name type="scientific">Calicophoron daubneyi</name>
    <name type="common">Rumen fluke</name>
    <name type="synonym">Paramphistomum daubneyi</name>
    <dbReference type="NCBI Taxonomy" id="300641"/>
    <lineage>
        <taxon>Eukaryota</taxon>
        <taxon>Metazoa</taxon>
        <taxon>Spiralia</taxon>
        <taxon>Lophotrochozoa</taxon>
        <taxon>Platyhelminthes</taxon>
        <taxon>Trematoda</taxon>
        <taxon>Digenea</taxon>
        <taxon>Plagiorchiida</taxon>
        <taxon>Pronocephalata</taxon>
        <taxon>Paramphistomoidea</taxon>
        <taxon>Paramphistomidae</taxon>
        <taxon>Calicophoron</taxon>
    </lineage>
</organism>
<dbReference type="Proteomes" id="UP001497525">
    <property type="component" value="Unassembled WGS sequence"/>
</dbReference>
<name>A0AAV2TST4_CALDB</name>
<evidence type="ECO:0000256" key="1">
    <source>
        <dbReference type="SAM" id="MobiDB-lite"/>
    </source>
</evidence>
<dbReference type="InterPro" id="IPR011989">
    <property type="entry name" value="ARM-like"/>
</dbReference>
<evidence type="ECO:0000313" key="3">
    <source>
        <dbReference type="Proteomes" id="UP001497525"/>
    </source>
</evidence>
<dbReference type="Gene3D" id="1.25.10.10">
    <property type="entry name" value="Leucine-rich Repeat Variant"/>
    <property type="match status" value="1"/>
</dbReference>
<feature type="region of interest" description="Disordered" evidence="1">
    <location>
        <begin position="1049"/>
        <end position="1077"/>
    </location>
</feature>
<reference evidence="2" key="1">
    <citation type="submission" date="2024-06" db="EMBL/GenBank/DDBJ databases">
        <authorList>
            <person name="Liu X."/>
            <person name="Lenzi L."/>
            <person name="Haldenby T S."/>
            <person name="Uol C."/>
        </authorList>
    </citation>
    <scope>NUCLEOTIDE SEQUENCE</scope>
</reference>